<dbReference type="CDD" id="cd05262">
    <property type="entry name" value="SDR_a7"/>
    <property type="match status" value="1"/>
</dbReference>
<evidence type="ECO:0000313" key="2">
    <source>
        <dbReference type="EMBL" id="QPH40742.1"/>
    </source>
</evidence>
<evidence type="ECO:0000313" key="3">
    <source>
        <dbReference type="Proteomes" id="UP000594759"/>
    </source>
</evidence>
<dbReference type="GO" id="GO:0004029">
    <property type="term" value="F:aldehyde dehydrogenase (NAD+) activity"/>
    <property type="evidence" value="ECO:0007669"/>
    <property type="project" value="TreeGrafter"/>
</dbReference>
<dbReference type="PANTHER" id="PTHR48079">
    <property type="entry name" value="PROTEIN YEEZ"/>
    <property type="match status" value="1"/>
</dbReference>
<evidence type="ECO:0000259" key="1">
    <source>
        <dbReference type="Pfam" id="PF01370"/>
    </source>
</evidence>
<dbReference type="InterPro" id="IPR001509">
    <property type="entry name" value="Epimerase_deHydtase"/>
</dbReference>
<dbReference type="RefSeq" id="WP_196100196.1">
    <property type="nucleotide sequence ID" value="NZ_CP064939.1"/>
</dbReference>
<reference evidence="2 3" key="1">
    <citation type="submission" date="2020-11" db="EMBL/GenBank/DDBJ databases">
        <title>Pedobacter endophytica, an endophytic bacteria isolated form Carex pumila.</title>
        <authorList>
            <person name="Peng Y."/>
            <person name="Jiang L."/>
            <person name="Lee J."/>
        </authorList>
    </citation>
    <scope>NUCLEOTIDE SEQUENCE [LARGE SCALE GENOMIC DNA]</scope>
    <source>
        <strain evidence="2 3">JBR3-12</strain>
    </source>
</reference>
<name>A0A7S9L1F6_9SPHI</name>
<proteinExistence type="predicted"/>
<accession>A0A7S9L1F6</accession>
<dbReference type="KEGG" id="pex:IZT61_05595"/>
<organism evidence="2 3">
    <name type="scientific">Pedobacter endophyticus</name>
    <dbReference type="NCBI Taxonomy" id="2789740"/>
    <lineage>
        <taxon>Bacteria</taxon>
        <taxon>Pseudomonadati</taxon>
        <taxon>Bacteroidota</taxon>
        <taxon>Sphingobacteriia</taxon>
        <taxon>Sphingobacteriales</taxon>
        <taxon>Sphingobacteriaceae</taxon>
        <taxon>Pedobacter</taxon>
    </lineage>
</organism>
<dbReference type="InterPro" id="IPR051783">
    <property type="entry name" value="NAD(P)-dependent_oxidoreduct"/>
</dbReference>
<sequence>MKIFVTGATGFVGAAVVAELLKAGHQVLGLARNEQARETILSMGADVHSGDLEDLGSLIEGAKSADAVIHTGFIHDFSRFKEVCEIDRKAIAAMGNALIGSNRPFIVTSGTLLIRGKQMITEDMLPDYERSLNPRVASEQAIDVLAEKGVNVSVVRLSPSVHGDGDSRGFIPMLIDLAKRTGVSAYIGEGENRWTAVHRLDAAVLFRLALQNTVPGTRFHGVAESSITLKAIAEAIATKLGVPVVSKSGKEAAEHFAWFEHFASVDGPASADSTREQLNWQPNQPTLMDDLQGNIYF</sequence>
<dbReference type="InterPro" id="IPR036291">
    <property type="entry name" value="NAD(P)-bd_dom_sf"/>
</dbReference>
<gene>
    <name evidence="2" type="ORF">IZT61_05595</name>
</gene>
<dbReference type="Pfam" id="PF01370">
    <property type="entry name" value="Epimerase"/>
    <property type="match status" value="1"/>
</dbReference>
<dbReference type="AlphaFoldDB" id="A0A7S9L1F6"/>
<dbReference type="PANTHER" id="PTHR48079:SF6">
    <property type="entry name" value="NAD(P)-BINDING DOMAIN-CONTAINING PROTEIN-RELATED"/>
    <property type="match status" value="1"/>
</dbReference>
<dbReference type="Proteomes" id="UP000594759">
    <property type="component" value="Chromosome"/>
</dbReference>
<dbReference type="Gene3D" id="3.40.50.720">
    <property type="entry name" value="NAD(P)-binding Rossmann-like Domain"/>
    <property type="match status" value="1"/>
</dbReference>
<keyword evidence="3" id="KW-1185">Reference proteome</keyword>
<dbReference type="GO" id="GO:0005737">
    <property type="term" value="C:cytoplasm"/>
    <property type="evidence" value="ECO:0007669"/>
    <property type="project" value="TreeGrafter"/>
</dbReference>
<dbReference type="SUPFAM" id="SSF51735">
    <property type="entry name" value="NAD(P)-binding Rossmann-fold domains"/>
    <property type="match status" value="1"/>
</dbReference>
<feature type="domain" description="NAD-dependent epimerase/dehydratase" evidence="1">
    <location>
        <begin position="3"/>
        <end position="213"/>
    </location>
</feature>
<protein>
    <submittedName>
        <fullName evidence="2">SDR family oxidoreductase</fullName>
    </submittedName>
</protein>
<dbReference type="EMBL" id="CP064939">
    <property type="protein sequence ID" value="QPH40742.1"/>
    <property type="molecule type" value="Genomic_DNA"/>
</dbReference>